<accession>A0ABS5XJI0</accession>
<comment type="caution">
    <text evidence="1">The sequence shown here is derived from an EMBL/GenBank/DDBJ whole genome shotgun (WGS) entry which is preliminary data.</text>
</comment>
<dbReference type="InterPro" id="IPR029060">
    <property type="entry name" value="PIN-like_dom_sf"/>
</dbReference>
<sequence length="199" mass="22364">MSSAHTLVLLDTNAYLRLAKRIRPMLGVAFGQKNYVLTILKDVETEVHRNGALKFKYPWFDGEDVAAERGAKQVRLKAEEKAQLDAAQSVLHGWVLMNPVAYTTRKRSPPSSTDCRVLAFGQIRNAIVVTDDLGMHQLATDFGITVWHGHELLKKMLTAKLITNEQVKSIFEALELNGDLTETWREAKHSTFSKLFGKA</sequence>
<gene>
    <name evidence="1" type="ORF">J7302_14465</name>
</gene>
<dbReference type="Proteomes" id="UP001519667">
    <property type="component" value="Unassembled WGS sequence"/>
</dbReference>
<dbReference type="EMBL" id="JAGTIS010000007">
    <property type="protein sequence ID" value="MBT8767316.1"/>
    <property type="molecule type" value="Genomic_DNA"/>
</dbReference>
<name>A0ABS5XJI0_9GAMM</name>
<evidence type="ECO:0000313" key="1">
    <source>
        <dbReference type="EMBL" id="MBT8767316.1"/>
    </source>
</evidence>
<organism evidence="1 2">
    <name type="scientific">Metapseudomonas boanensis</name>
    <dbReference type="NCBI Taxonomy" id="2822138"/>
    <lineage>
        <taxon>Bacteria</taxon>
        <taxon>Pseudomonadati</taxon>
        <taxon>Pseudomonadota</taxon>
        <taxon>Gammaproteobacteria</taxon>
        <taxon>Pseudomonadales</taxon>
        <taxon>Pseudomonadaceae</taxon>
        <taxon>Metapseudomonas</taxon>
    </lineage>
</organism>
<evidence type="ECO:0000313" key="2">
    <source>
        <dbReference type="Proteomes" id="UP001519667"/>
    </source>
</evidence>
<dbReference type="SUPFAM" id="SSF88723">
    <property type="entry name" value="PIN domain-like"/>
    <property type="match status" value="1"/>
</dbReference>
<dbReference type="RefSeq" id="WP_215375765.1">
    <property type="nucleotide sequence ID" value="NZ_JAGTIS010000007.1"/>
</dbReference>
<reference evidence="1 2" key="1">
    <citation type="submission" date="2021-04" db="EMBL/GenBank/DDBJ databases">
        <title>Pseudomonas boanensis sp. nov., a bacterium isolated from river water used for household purposes in Boane District, Mozambique.</title>
        <authorList>
            <person name="Nicklasson M."/>
            <person name="Martin-Rodriguez A.J."/>
            <person name="Thorell K."/>
            <person name="Neves L."/>
            <person name="Mussagy A."/>
            <person name="Rydberg H.A."/>
            <person name="Hernroth B."/>
            <person name="Svensson-Stadler L."/>
            <person name="Sjoling A."/>
        </authorList>
    </citation>
    <scope>NUCLEOTIDE SEQUENCE [LARGE SCALE GENOMIC DNA]</scope>
    <source>
        <strain evidence="1 2">DB1</strain>
    </source>
</reference>
<evidence type="ECO:0008006" key="3">
    <source>
        <dbReference type="Google" id="ProtNLM"/>
    </source>
</evidence>
<protein>
    <recommendedName>
        <fullName evidence="3">PIN domain-containing protein</fullName>
    </recommendedName>
</protein>
<keyword evidence="2" id="KW-1185">Reference proteome</keyword>
<proteinExistence type="predicted"/>